<reference evidence="1" key="1">
    <citation type="submission" date="2020-12" db="EMBL/GenBank/DDBJ databases">
        <authorList>
            <person name="Rodrigo-Torres L."/>
            <person name="Arahal R. D."/>
            <person name="Lucena T."/>
        </authorList>
    </citation>
    <scope>NUCLEOTIDE SEQUENCE</scope>
    <source>
        <strain evidence="1">CECT 9390</strain>
    </source>
</reference>
<dbReference type="Proteomes" id="UP000662618">
    <property type="component" value="Unassembled WGS sequence"/>
</dbReference>
<organism evidence="1 2">
    <name type="scientific">Chryseobacterium aquaeductus</name>
    <dbReference type="NCBI Taxonomy" id="2675056"/>
    <lineage>
        <taxon>Bacteria</taxon>
        <taxon>Pseudomonadati</taxon>
        <taxon>Bacteroidota</taxon>
        <taxon>Flavobacteriia</taxon>
        <taxon>Flavobacteriales</taxon>
        <taxon>Weeksellaceae</taxon>
        <taxon>Chryseobacterium group</taxon>
        <taxon>Chryseobacterium</taxon>
    </lineage>
</organism>
<sequence length="43" mass="5334">MIQKKNLEFYQENLNKIIYYKINDMPNSFLDFYEWLNLGNLKS</sequence>
<keyword evidence="2" id="KW-1185">Reference proteome</keyword>
<proteinExistence type="predicted"/>
<evidence type="ECO:0000313" key="1">
    <source>
        <dbReference type="EMBL" id="CAD7803308.1"/>
    </source>
</evidence>
<comment type="caution">
    <text evidence="1">The sequence shown here is derived from an EMBL/GenBank/DDBJ whole genome shotgun (WGS) entry which is preliminary data.</text>
</comment>
<dbReference type="AlphaFoldDB" id="A0A9N8MEM1"/>
<gene>
    <name evidence="1" type="ORF">CHRY9390_01059</name>
</gene>
<protein>
    <submittedName>
        <fullName evidence="1">Uncharacterized protein</fullName>
    </submittedName>
</protein>
<name>A0A9N8MEM1_9FLAO</name>
<accession>A0A9N8MEM1</accession>
<evidence type="ECO:0000313" key="2">
    <source>
        <dbReference type="Proteomes" id="UP000662618"/>
    </source>
</evidence>
<dbReference type="EMBL" id="CAJIMS010000001">
    <property type="protein sequence ID" value="CAD7803308.1"/>
    <property type="molecule type" value="Genomic_DNA"/>
</dbReference>